<protein>
    <submittedName>
        <fullName evidence="2">Endonuclease</fullName>
    </submittedName>
</protein>
<organism evidence="2 3">
    <name type="scientific">Paraeggerthella hongkongensis</name>
    <dbReference type="NCBI Taxonomy" id="230658"/>
    <lineage>
        <taxon>Bacteria</taxon>
        <taxon>Bacillati</taxon>
        <taxon>Actinomycetota</taxon>
        <taxon>Coriobacteriia</taxon>
        <taxon>Eggerthellales</taxon>
        <taxon>Eggerthellaceae</taxon>
        <taxon>Paraeggerthella</taxon>
    </lineage>
</organism>
<dbReference type="Proteomes" id="UP000278632">
    <property type="component" value="Unassembled WGS sequence"/>
</dbReference>
<accession>A0A3N0BF53</accession>
<dbReference type="Pfam" id="PF02021">
    <property type="entry name" value="UPF0102"/>
    <property type="match status" value="1"/>
</dbReference>
<evidence type="ECO:0000313" key="2">
    <source>
        <dbReference type="EMBL" id="RNL46026.1"/>
    </source>
</evidence>
<sequence>MEATIKDKAMRGIGTFLERRGMEILETGWAHGKDKIDYVADDEGELVFIACKIRENTGKGIGDENLDRDMFERIAAAYLAEHIDLPEGTVRFDVVSMLVLGDSKALLRHHRNALSVAGNDLD</sequence>
<name>A0A3N0BF53_9ACTN</name>
<dbReference type="Gene3D" id="3.40.1350.10">
    <property type="match status" value="1"/>
</dbReference>
<keyword evidence="2" id="KW-0540">Nuclease</keyword>
<dbReference type="RefSeq" id="WP_123191832.1">
    <property type="nucleotide sequence ID" value="NZ_QICD01000006.1"/>
</dbReference>
<dbReference type="AlphaFoldDB" id="A0A3N0BF53"/>
<dbReference type="SUPFAM" id="SSF52980">
    <property type="entry name" value="Restriction endonuclease-like"/>
    <property type="match status" value="1"/>
</dbReference>
<keyword evidence="2" id="KW-0378">Hydrolase</keyword>
<dbReference type="GO" id="GO:0004519">
    <property type="term" value="F:endonuclease activity"/>
    <property type="evidence" value="ECO:0007669"/>
    <property type="project" value="UniProtKB-KW"/>
</dbReference>
<dbReference type="GO" id="GO:0003676">
    <property type="term" value="F:nucleic acid binding"/>
    <property type="evidence" value="ECO:0007669"/>
    <property type="project" value="InterPro"/>
</dbReference>
<evidence type="ECO:0000313" key="3">
    <source>
        <dbReference type="Proteomes" id="UP000278632"/>
    </source>
</evidence>
<gene>
    <name evidence="2" type="ORF">DMP08_04785</name>
</gene>
<evidence type="ECO:0000256" key="1">
    <source>
        <dbReference type="ARBA" id="ARBA00006738"/>
    </source>
</evidence>
<dbReference type="InterPro" id="IPR011856">
    <property type="entry name" value="tRNA_endonuc-like_dom_sf"/>
</dbReference>
<reference evidence="3" key="1">
    <citation type="submission" date="2018-05" db="EMBL/GenBank/DDBJ databases">
        <title>Genome Sequencing of selected type strains of the family Eggerthellaceae.</title>
        <authorList>
            <person name="Danylec N."/>
            <person name="Stoll D.A."/>
            <person name="Doetsch A."/>
            <person name="Huch M."/>
        </authorList>
    </citation>
    <scope>NUCLEOTIDE SEQUENCE [LARGE SCALE GENOMIC DNA]</scope>
    <source>
        <strain evidence="3">DSM 16106</strain>
    </source>
</reference>
<keyword evidence="3" id="KW-1185">Reference proteome</keyword>
<comment type="similarity">
    <text evidence="1">Belongs to the UPF0102 family.</text>
</comment>
<proteinExistence type="inferred from homology"/>
<keyword evidence="2" id="KW-0255">Endonuclease</keyword>
<dbReference type="EMBL" id="QICD01000006">
    <property type="protein sequence ID" value="RNL46026.1"/>
    <property type="molecule type" value="Genomic_DNA"/>
</dbReference>
<dbReference type="InterPro" id="IPR003509">
    <property type="entry name" value="UPF0102_YraN-like"/>
</dbReference>
<comment type="caution">
    <text evidence="2">The sequence shown here is derived from an EMBL/GenBank/DDBJ whole genome shotgun (WGS) entry which is preliminary data.</text>
</comment>
<dbReference type="InterPro" id="IPR011335">
    <property type="entry name" value="Restrct_endonuc-II-like"/>
</dbReference>
<dbReference type="OrthoDB" id="3191951at2"/>